<dbReference type="GO" id="GO:0006508">
    <property type="term" value="P:proteolysis"/>
    <property type="evidence" value="ECO:0007669"/>
    <property type="project" value="UniProtKB-KW"/>
</dbReference>
<dbReference type="InterPro" id="IPR050168">
    <property type="entry name" value="AAA_ATPase_domain"/>
</dbReference>
<dbReference type="OrthoDB" id="5651434at2"/>
<dbReference type="GO" id="GO:0016887">
    <property type="term" value="F:ATP hydrolysis activity"/>
    <property type="evidence" value="ECO:0007669"/>
    <property type="project" value="InterPro"/>
</dbReference>
<dbReference type="InterPro" id="IPR003959">
    <property type="entry name" value="ATPase_AAA_core"/>
</dbReference>
<protein>
    <submittedName>
        <fullName evidence="2">Protease, ATP-dependent zinc-metallo</fullName>
    </submittedName>
</protein>
<organism evidence="2 3">
    <name type="scientific">Legionella shakespearei DSM 23087</name>
    <dbReference type="NCBI Taxonomy" id="1122169"/>
    <lineage>
        <taxon>Bacteria</taxon>
        <taxon>Pseudomonadati</taxon>
        <taxon>Pseudomonadota</taxon>
        <taxon>Gammaproteobacteria</taxon>
        <taxon>Legionellales</taxon>
        <taxon>Legionellaceae</taxon>
        <taxon>Legionella</taxon>
    </lineage>
</organism>
<dbReference type="Proteomes" id="UP000054600">
    <property type="component" value="Unassembled WGS sequence"/>
</dbReference>
<dbReference type="InterPro" id="IPR003593">
    <property type="entry name" value="AAA+_ATPase"/>
</dbReference>
<accession>A0A0W0Z0K5</accession>
<sequence>MAKAEQLIQLLRSHIEGNDEYFYTVAMQVAAHEARMGHSKLAQELKQLIDKAKSKNERKNKVINLVRHTHELEAFLSISEPTIKLNELTFSDKIKLTFKRIILEFRQQSKLREHGLHPRRKFLLYGPPGTGKTVTASALSSELNLPLFTIRLDGLITKYMGETASKLRQVFDSMRTAQGIYFFDEFDAIGSHRHSPNDLGEIRRVLNSFLTFMEEDTSDSLIIAATNYIESIDFALFRRFDDVIPYELPEKSKIRPIIENRLYKFKMPEIDWTVIEREASGLSHAEITRACDDAAKMAVLEKNGLITTEEIFSMIQERKTASHKKN</sequence>
<dbReference type="InterPro" id="IPR027417">
    <property type="entry name" value="P-loop_NTPase"/>
</dbReference>
<name>A0A0W0Z0K5_9GAMM</name>
<dbReference type="PANTHER" id="PTHR23077">
    <property type="entry name" value="AAA-FAMILY ATPASE"/>
    <property type="match status" value="1"/>
</dbReference>
<dbReference type="PANTHER" id="PTHR23077:SF198">
    <property type="entry name" value="ATP-DEPENDENT ZINC METALLOPROTEASE FTSH"/>
    <property type="match status" value="1"/>
</dbReference>
<dbReference type="GO" id="GO:0008233">
    <property type="term" value="F:peptidase activity"/>
    <property type="evidence" value="ECO:0007669"/>
    <property type="project" value="UniProtKB-KW"/>
</dbReference>
<evidence type="ECO:0000313" key="3">
    <source>
        <dbReference type="Proteomes" id="UP000054600"/>
    </source>
</evidence>
<dbReference type="SUPFAM" id="SSF52540">
    <property type="entry name" value="P-loop containing nucleoside triphosphate hydrolases"/>
    <property type="match status" value="1"/>
</dbReference>
<proteinExistence type="predicted"/>
<dbReference type="CDD" id="cd19481">
    <property type="entry name" value="RecA-like_protease"/>
    <property type="match status" value="1"/>
</dbReference>
<dbReference type="STRING" id="1122169.Lsha_1099"/>
<evidence type="ECO:0000313" key="2">
    <source>
        <dbReference type="EMBL" id="KTD62399.1"/>
    </source>
</evidence>
<feature type="domain" description="AAA+ ATPase" evidence="1">
    <location>
        <begin position="118"/>
        <end position="250"/>
    </location>
</feature>
<evidence type="ECO:0000259" key="1">
    <source>
        <dbReference type="SMART" id="SM00382"/>
    </source>
</evidence>
<dbReference type="PATRIC" id="fig|1122169.6.peg.1269"/>
<dbReference type="GO" id="GO:0005524">
    <property type="term" value="F:ATP binding"/>
    <property type="evidence" value="ECO:0007669"/>
    <property type="project" value="InterPro"/>
</dbReference>
<dbReference type="Gene3D" id="3.40.50.300">
    <property type="entry name" value="P-loop containing nucleotide triphosphate hydrolases"/>
    <property type="match status" value="1"/>
</dbReference>
<keyword evidence="3" id="KW-1185">Reference proteome</keyword>
<comment type="caution">
    <text evidence="2">The sequence shown here is derived from an EMBL/GenBank/DDBJ whole genome shotgun (WGS) entry which is preliminary data.</text>
</comment>
<keyword evidence="2" id="KW-0645">Protease</keyword>
<dbReference type="EMBL" id="LNYW01000033">
    <property type="protein sequence ID" value="KTD62399.1"/>
    <property type="molecule type" value="Genomic_DNA"/>
</dbReference>
<dbReference type="AlphaFoldDB" id="A0A0W0Z0K5"/>
<dbReference type="SMART" id="SM00382">
    <property type="entry name" value="AAA"/>
    <property type="match status" value="1"/>
</dbReference>
<gene>
    <name evidence="2" type="primary">ftsH_1</name>
    <name evidence="2" type="ORF">Lsha_1099</name>
</gene>
<dbReference type="eggNOG" id="COG0464">
    <property type="taxonomic scope" value="Bacteria"/>
</dbReference>
<dbReference type="RefSeq" id="WP_018577951.1">
    <property type="nucleotide sequence ID" value="NZ_KB892415.1"/>
</dbReference>
<dbReference type="Pfam" id="PF00004">
    <property type="entry name" value="AAA"/>
    <property type="match status" value="1"/>
</dbReference>
<keyword evidence="2" id="KW-0378">Hydrolase</keyword>
<reference evidence="2 3" key="1">
    <citation type="submission" date="2015-11" db="EMBL/GenBank/DDBJ databases">
        <title>Genomic analysis of 38 Legionella species identifies large and diverse effector repertoires.</title>
        <authorList>
            <person name="Burstein D."/>
            <person name="Amaro F."/>
            <person name="Zusman T."/>
            <person name="Lifshitz Z."/>
            <person name="Cohen O."/>
            <person name="Gilbert J.A."/>
            <person name="Pupko T."/>
            <person name="Shuman H.A."/>
            <person name="Segal G."/>
        </authorList>
    </citation>
    <scope>NUCLEOTIDE SEQUENCE [LARGE SCALE GENOMIC DNA]</scope>
    <source>
        <strain evidence="2 3">ATCC 49655</strain>
    </source>
</reference>